<feature type="transmembrane region" description="Helical" evidence="1">
    <location>
        <begin position="164"/>
        <end position="187"/>
    </location>
</feature>
<dbReference type="RefSeq" id="WP_239124237.1">
    <property type="nucleotide sequence ID" value="NZ_BONY01000056.1"/>
</dbReference>
<dbReference type="EMBL" id="BONY01000056">
    <property type="protein sequence ID" value="GIH08838.1"/>
    <property type="molecule type" value="Genomic_DNA"/>
</dbReference>
<feature type="transmembrane region" description="Helical" evidence="1">
    <location>
        <begin position="135"/>
        <end position="152"/>
    </location>
</feature>
<comment type="caution">
    <text evidence="2">The sequence shown here is derived from an EMBL/GenBank/DDBJ whole genome shotgun (WGS) entry which is preliminary data.</text>
</comment>
<keyword evidence="3" id="KW-1185">Reference proteome</keyword>
<accession>A0A8J3QDE8</accession>
<reference evidence="2" key="1">
    <citation type="submission" date="2021-01" db="EMBL/GenBank/DDBJ databases">
        <title>Whole genome shotgun sequence of Rhizocola hellebori NBRC 109834.</title>
        <authorList>
            <person name="Komaki H."/>
            <person name="Tamura T."/>
        </authorList>
    </citation>
    <scope>NUCLEOTIDE SEQUENCE</scope>
    <source>
        <strain evidence="2">NBRC 109834</strain>
    </source>
</reference>
<keyword evidence="1" id="KW-0472">Membrane</keyword>
<gene>
    <name evidence="2" type="ORF">Rhe02_69050</name>
</gene>
<organism evidence="2 3">
    <name type="scientific">Rhizocola hellebori</name>
    <dbReference type="NCBI Taxonomy" id="1392758"/>
    <lineage>
        <taxon>Bacteria</taxon>
        <taxon>Bacillati</taxon>
        <taxon>Actinomycetota</taxon>
        <taxon>Actinomycetes</taxon>
        <taxon>Micromonosporales</taxon>
        <taxon>Micromonosporaceae</taxon>
        <taxon>Rhizocola</taxon>
    </lineage>
</organism>
<keyword evidence="1" id="KW-1133">Transmembrane helix</keyword>
<sequence length="233" mass="24169">MSGYGMTGLMAMRLSAYVRAQVALAPLLVALAILGIFYGGGQAEPAEAYGMSAVVLFPIFAWQVKILLDVEPDVQRHIAITAVGSRAREMGNGLLTGAVTTLVTVGLGMVLPWLLGGVSELNAKVPLGPSLVLGLWAHLVAIPPAVALGALASRPISRSAGVSALVLTGGAVLAIVLGLKGSPVPWLVPPLMATARATVNQVDVSTAALLTLWSLAWSAIAIYGYVRLRRFRP</sequence>
<protein>
    <submittedName>
        <fullName evidence="2">Uncharacterized protein</fullName>
    </submittedName>
</protein>
<feature type="transmembrane region" description="Helical" evidence="1">
    <location>
        <begin position="49"/>
        <end position="68"/>
    </location>
</feature>
<feature type="transmembrane region" description="Helical" evidence="1">
    <location>
        <begin position="207"/>
        <end position="226"/>
    </location>
</feature>
<keyword evidence="1" id="KW-0812">Transmembrane</keyword>
<proteinExistence type="predicted"/>
<name>A0A8J3QDE8_9ACTN</name>
<evidence type="ECO:0000313" key="3">
    <source>
        <dbReference type="Proteomes" id="UP000612899"/>
    </source>
</evidence>
<dbReference type="Proteomes" id="UP000612899">
    <property type="component" value="Unassembled WGS sequence"/>
</dbReference>
<evidence type="ECO:0000256" key="1">
    <source>
        <dbReference type="SAM" id="Phobius"/>
    </source>
</evidence>
<feature type="transmembrane region" description="Helical" evidence="1">
    <location>
        <begin position="94"/>
        <end position="115"/>
    </location>
</feature>
<dbReference type="AlphaFoldDB" id="A0A8J3QDE8"/>
<evidence type="ECO:0000313" key="2">
    <source>
        <dbReference type="EMBL" id="GIH08838.1"/>
    </source>
</evidence>